<evidence type="ECO:0000256" key="4">
    <source>
        <dbReference type="ARBA" id="ARBA00022691"/>
    </source>
</evidence>
<dbReference type="EMBL" id="NIRT01000006">
    <property type="protein sequence ID" value="PYD67068.1"/>
    <property type="molecule type" value="Genomic_DNA"/>
</dbReference>
<organism evidence="7 8">
    <name type="scientific">Komagataeibacter nataicola</name>
    <dbReference type="NCBI Taxonomy" id="265960"/>
    <lineage>
        <taxon>Bacteria</taxon>
        <taxon>Pseudomonadati</taxon>
        <taxon>Pseudomonadota</taxon>
        <taxon>Alphaproteobacteria</taxon>
        <taxon>Acetobacterales</taxon>
        <taxon>Acetobacteraceae</taxon>
        <taxon>Komagataeibacter</taxon>
    </lineage>
</organism>
<dbReference type="InterPro" id="IPR050953">
    <property type="entry name" value="N4_N6_ade-DNA_methylase"/>
</dbReference>
<dbReference type="Pfam" id="PF07669">
    <property type="entry name" value="Eco57I"/>
    <property type="match status" value="1"/>
</dbReference>
<protein>
    <recommendedName>
        <fullName evidence="1">site-specific DNA-methyltransferase (adenine-specific)</fullName>
        <ecNumber evidence="1">2.1.1.72</ecNumber>
    </recommendedName>
</protein>
<dbReference type="PRINTS" id="PR00507">
    <property type="entry name" value="N12N6MTFRASE"/>
</dbReference>
<proteinExistence type="predicted"/>
<evidence type="ECO:0000256" key="1">
    <source>
        <dbReference type="ARBA" id="ARBA00011900"/>
    </source>
</evidence>
<evidence type="ECO:0000256" key="5">
    <source>
        <dbReference type="ARBA" id="ARBA00047942"/>
    </source>
</evidence>
<dbReference type="EC" id="2.1.1.72" evidence="1"/>
<reference evidence="7 8" key="1">
    <citation type="submission" date="2017-06" db="EMBL/GenBank/DDBJ databases">
        <title>A draft genome sequence of Komagataeibacter nataicola LMG 1536.</title>
        <authorList>
            <person name="Skraban J."/>
            <person name="Cleenwerck I."/>
            <person name="Vandamme P."/>
            <person name="Trcek J."/>
        </authorList>
    </citation>
    <scope>NUCLEOTIDE SEQUENCE [LARGE SCALE GENOMIC DNA]</scope>
    <source>
        <strain evidence="7 8">LMG 1536</strain>
    </source>
</reference>
<dbReference type="PANTHER" id="PTHR33841:SF1">
    <property type="entry name" value="DNA METHYLTRANSFERASE A"/>
    <property type="match status" value="1"/>
</dbReference>
<keyword evidence="2 7" id="KW-0489">Methyltransferase</keyword>
<sequence length="1144" mass="128011">MDINALKRFAQTSRIWMIDQVTARLNRMLAEETRSVPAGTLTALKAAIERNREDVIEQVACTWFNRFTALRFMDVMGLTTPHVLSFVSRAMPGSQAPPVIAAYPDSARTDHDGQEEACRLRVLQACHDWHGRMPFLFAKAGDYTDLLMPADLLAPDGFLARLRAVMTEAACQHVELIGWLYQFYISAKKDTVFAGLKRNIRITPANIPAATQLFTPHWIVRYLVENSLGRLWLRNRPQSELAAKMAYYIAPQKPEADFVPLGRPEDLRICDPACGAGHMLTYSFDLLYEIYAEAGHAPHKIPGLILTHNLTGIEIDAPAAALAAFALLMKAATRLGRRQFLRLQVRPNIVVMRNVTFTAAEMAGIAAVVGRDLFTPGLRAMLGQFEQAQNLGALIVPVQCNVPDVRRRITACDSGADLRLKDVLARALTVLRMAEALAPRYHVAVTNPPYMGAKGMNTALAAFIKADYPHSRSDLFAVFMERALGLTVRHGLMAMITMQSWMFLASYEKLRARLLAETMILSMAHLGERAFDSIGGAVVSTTAFVIGNARDTRQRGTFIRLVDGGSEAEKKTRLQEAIHHPDSGWRHQASAEDFEHVPGQPIAYWLSENFRQCFARFPLIGASAAAVCGMTTGENARFVRAWHEVDLNRLMTDAACPAQARQSGCKWFPYAKGGEFRKWYGNADYVVNWQDDGRDILASGRAYPRARQRYFSPSVSWSFLSSAYFGVRQQPRGFIFDMAGCSLFPHEPDQISLHTGALCAKTAGLFLQVLNPTLNFQVNNVASIPLPPFIDTASVQAIVQAAIRISKCDWDDHEASWDFTTLPLLSVACQGDTLAQAYARLRARWQDMTDSLQRLEEENNRLFINAYGLQGELTPEVPVRDITLTCNPAYRHGMGAGDGEARLCADTMAELLHYAVGCLFGRYSLDAPGLILAHQGAGLEAYLARVPQPRLVPVRDNVIPVLAVDWFADDIVTRTCEFLRVTFGAAQFPENLAFIERVLGKNLRRWFHRDFFDDHVKRYGKRPVYWMFSSPGGSFRALVYMHRYQPDTVSTVLAALGQFIARLEKERTRLHKRANETGTLPDQRRRAQKSEGMLTLQIEELTAWANDVLHPLAQRKITLDLDEGVRRNYQLFAGALKPVRGMQD</sequence>
<dbReference type="Gene3D" id="3.40.50.150">
    <property type="entry name" value="Vaccinia Virus protein VP39"/>
    <property type="match status" value="1"/>
</dbReference>
<evidence type="ECO:0000256" key="2">
    <source>
        <dbReference type="ARBA" id="ARBA00022603"/>
    </source>
</evidence>
<name>A0ABX5PEN6_9PROT</name>
<accession>A0ABX5PEN6</accession>
<dbReference type="RefSeq" id="WP_110571207.1">
    <property type="nucleotide sequence ID" value="NZ_CP118675.1"/>
</dbReference>
<comment type="caution">
    <text evidence="7">The sequence shown here is derived from an EMBL/GenBank/DDBJ whole genome shotgun (WGS) entry which is preliminary data.</text>
</comment>
<keyword evidence="3" id="KW-0808">Transferase</keyword>
<dbReference type="PROSITE" id="PS00092">
    <property type="entry name" value="N6_MTASE"/>
    <property type="match status" value="1"/>
</dbReference>
<dbReference type="Proteomes" id="UP000247512">
    <property type="component" value="Unassembled WGS sequence"/>
</dbReference>
<dbReference type="PANTHER" id="PTHR33841">
    <property type="entry name" value="DNA METHYLTRANSFERASE YEEA-RELATED"/>
    <property type="match status" value="1"/>
</dbReference>
<evidence type="ECO:0000313" key="7">
    <source>
        <dbReference type="EMBL" id="PYD67068.1"/>
    </source>
</evidence>
<gene>
    <name evidence="7" type="ORF">CDI09_05300</name>
</gene>
<keyword evidence="8" id="KW-1185">Reference proteome</keyword>
<evidence type="ECO:0000313" key="8">
    <source>
        <dbReference type="Proteomes" id="UP000247512"/>
    </source>
</evidence>
<feature type="domain" description="Type II methyltransferase M.TaqI-like" evidence="6">
    <location>
        <begin position="308"/>
        <end position="528"/>
    </location>
</feature>
<dbReference type="InterPro" id="IPR011639">
    <property type="entry name" value="MethylTrfase_TaqI-like_dom"/>
</dbReference>
<dbReference type="GO" id="GO:0008168">
    <property type="term" value="F:methyltransferase activity"/>
    <property type="evidence" value="ECO:0007669"/>
    <property type="project" value="UniProtKB-KW"/>
</dbReference>
<dbReference type="InterPro" id="IPR002052">
    <property type="entry name" value="DNA_methylase_N6_adenine_CS"/>
</dbReference>
<dbReference type="NCBIfam" id="NF033452">
    <property type="entry name" value="BREX_1_MTaseX"/>
    <property type="match status" value="1"/>
</dbReference>
<dbReference type="InterPro" id="IPR047939">
    <property type="entry name" value="BREX_1_PglX"/>
</dbReference>
<dbReference type="InterPro" id="IPR029063">
    <property type="entry name" value="SAM-dependent_MTases_sf"/>
</dbReference>
<comment type="catalytic activity">
    <reaction evidence="5">
        <text>a 2'-deoxyadenosine in DNA + S-adenosyl-L-methionine = an N(6)-methyl-2'-deoxyadenosine in DNA + S-adenosyl-L-homocysteine + H(+)</text>
        <dbReference type="Rhea" id="RHEA:15197"/>
        <dbReference type="Rhea" id="RHEA-COMP:12418"/>
        <dbReference type="Rhea" id="RHEA-COMP:12419"/>
        <dbReference type="ChEBI" id="CHEBI:15378"/>
        <dbReference type="ChEBI" id="CHEBI:57856"/>
        <dbReference type="ChEBI" id="CHEBI:59789"/>
        <dbReference type="ChEBI" id="CHEBI:90615"/>
        <dbReference type="ChEBI" id="CHEBI:90616"/>
        <dbReference type="EC" id="2.1.1.72"/>
    </reaction>
</comment>
<keyword evidence="4" id="KW-0949">S-adenosyl-L-methionine</keyword>
<dbReference type="GO" id="GO:0032259">
    <property type="term" value="P:methylation"/>
    <property type="evidence" value="ECO:0007669"/>
    <property type="project" value="UniProtKB-KW"/>
</dbReference>
<evidence type="ECO:0000259" key="6">
    <source>
        <dbReference type="Pfam" id="PF07669"/>
    </source>
</evidence>
<dbReference type="SUPFAM" id="SSF53335">
    <property type="entry name" value="S-adenosyl-L-methionine-dependent methyltransferases"/>
    <property type="match status" value="1"/>
</dbReference>
<evidence type="ECO:0000256" key="3">
    <source>
        <dbReference type="ARBA" id="ARBA00022679"/>
    </source>
</evidence>